<feature type="compositionally biased region" description="Low complexity" evidence="1">
    <location>
        <begin position="62"/>
        <end position="80"/>
    </location>
</feature>
<feature type="compositionally biased region" description="Polar residues" evidence="1">
    <location>
        <begin position="226"/>
        <end position="240"/>
    </location>
</feature>
<dbReference type="HOGENOM" id="CLU_101191_0_0_1"/>
<dbReference type="RefSeq" id="XP_005777743.1">
    <property type="nucleotide sequence ID" value="XM_005777686.1"/>
</dbReference>
<organism evidence="2 3">
    <name type="scientific">Emiliania huxleyi (strain CCMP1516)</name>
    <dbReference type="NCBI Taxonomy" id="280463"/>
    <lineage>
        <taxon>Eukaryota</taxon>
        <taxon>Haptista</taxon>
        <taxon>Haptophyta</taxon>
        <taxon>Prymnesiophyceae</taxon>
        <taxon>Isochrysidales</taxon>
        <taxon>Noelaerhabdaceae</taxon>
        <taxon>Emiliania</taxon>
    </lineage>
</organism>
<reference evidence="3" key="1">
    <citation type="journal article" date="2013" name="Nature">
        <title>Pan genome of the phytoplankton Emiliania underpins its global distribution.</title>
        <authorList>
            <person name="Read B.A."/>
            <person name="Kegel J."/>
            <person name="Klute M.J."/>
            <person name="Kuo A."/>
            <person name="Lefebvre S.C."/>
            <person name="Maumus F."/>
            <person name="Mayer C."/>
            <person name="Miller J."/>
            <person name="Monier A."/>
            <person name="Salamov A."/>
            <person name="Young J."/>
            <person name="Aguilar M."/>
            <person name="Claverie J.M."/>
            <person name="Frickenhaus S."/>
            <person name="Gonzalez K."/>
            <person name="Herman E.K."/>
            <person name="Lin Y.C."/>
            <person name="Napier J."/>
            <person name="Ogata H."/>
            <person name="Sarno A.F."/>
            <person name="Shmutz J."/>
            <person name="Schroeder D."/>
            <person name="de Vargas C."/>
            <person name="Verret F."/>
            <person name="von Dassow P."/>
            <person name="Valentin K."/>
            <person name="Van de Peer Y."/>
            <person name="Wheeler G."/>
            <person name="Dacks J.B."/>
            <person name="Delwiche C.F."/>
            <person name="Dyhrman S.T."/>
            <person name="Glockner G."/>
            <person name="John U."/>
            <person name="Richards T."/>
            <person name="Worden A.Z."/>
            <person name="Zhang X."/>
            <person name="Grigoriev I.V."/>
            <person name="Allen A.E."/>
            <person name="Bidle K."/>
            <person name="Borodovsky M."/>
            <person name="Bowler C."/>
            <person name="Brownlee C."/>
            <person name="Cock J.M."/>
            <person name="Elias M."/>
            <person name="Gladyshev V.N."/>
            <person name="Groth M."/>
            <person name="Guda C."/>
            <person name="Hadaegh A."/>
            <person name="Iglesias-Rodriguez M.D."/>
            <person name="Jenkins J."/>
            <person name="Jones B.M."/>
            <person name="Lawson T."/>
            <person name="Leese F."/>
            <person name="Lindquist E."/>
            <person name="Lobanov A."/>
            <person name="Lomsadze A."/>
            <person name="Malik S.B."/>
            <person name="Marsh M.E."/>
            <person name="Mackinder L."/>
            <person name="Mock T."/>
            <person name="Mueller-Roeber B."/>
            <person name="Pagarete A."/>
            <person name="Parker M."/>
            <person name="Probert I."/>
            <person name="Quesneville H."/>
            <person name="Raines C."/>
            <person name="Rensing S.A."/>
            <person name="Riano-Pachon D.M."/>
            <person name="Richier S."/>
            <person name="Rokitta S."/>
            <person name="Shiraiwa Y."/>
            <person name="Soanes D.M."/>
            <person name="van der Giezen M."/>
            <person name="Wahlund T.M."/>
            <person name="Williams B."/>
            <person name="Wilson W."/>
            <person name="Wolfe G."/>
            <person name="Wurch L.L."/>
        </authorList>
    </citation>
    <scope>NUCLEOTIDE SEQUENCE</scope>
</reference>
<proteinExistence type="predicted"/>
<feature type="compositionally biased region" description="Low complexity" evidence="1">
    <location>
        <begin position="118"/>
        <end position="132"/>
    </location>
</feature>
<feature type="compositionally biased region" description="Basic residues" evidence="1">
    <location>
        <begin position="87"/>
        <end position="96"/>
    </location>
</feature>
<name>A0A0D3JP79_EMIH1</name>
<protein>
    <submittedName>
        <fullName evidence="2">Uncharacterized protein</fullName>
    </submittedName>
</protein>
<reference evidence="2" key="2">
    <citation type="submission" date="2024-10" db="UniProtKB">
        <authorList>
            <consortium name="EnsemblProtists"/>
        </authorList>
    </citation>
    <scope>IDENTIFICATION</scope>
</reference>
<accession>A0A0D3JP79</accession>
<dbReference type="KEGG" id="ehx:EMIHUDRAFT_237845"/>
<dbReference type="EnsemblProtists" id="EOD25314">
    <property type="protein sequence ID" value="EOD25314"/>
    <property type="gene ID" value="EMIHUDRAFT_237845"/>
</dbReference>
<dbReference type="PaxDb" id="2903-EOD25314"/>
<feature type="region of interest" description="Disordered" evidence="1">
    <location>
        <begin position="26"/>
        <end position="141"/>
    </location>
</feature>
<dbReference type="AlphaFoldDB" id="A0A0D3JP79"/>
<keyword evidence="3" id="KW-1185">Reference proteome</keyword>
<evidence type="ECO:0000313" key="2">
    <source>
        <dbReference type="EnsemblProtists" id="EOD25314"/>
    </source>
</evidence>
<sequence length="240" mass="25663">MFNAASGCLFLTVEASVRQMRGYNRTGEWPEPILTSPAPQRGRSPSPVDEWSDGGRDLQWRPATAPAAQSYAAAAAQPPAGSLTIRPAKRGRRKAAPRVDRNALSARGDGVPPRRSRSSSPDAPPAKRASSAGSSVCGYDSEAPEEIQNEALYRACRAYGLGEQFLAAAQDEGTFGEWLDELPFEVAAATARLLKHHARSGAWVELSPGNPSQASRAGRDRDRSSPNCPSDMSELSENSD</sequence>
<evidence type="ECO:0000256" key="1">
    <source>
        <dbReference type="SAM" id="MobiDB-lite"/>
    </source>
</evidence>
<evidence type="ECO:0000313" key="3">
    <source>
        <dbReference type="Proteomes" id="UP000013827"/>
    </source>
</evidence>
<dbReference type="Proteomes" id="UP000013827">
    <property type="component" value="Unassembled WGS sequence"/>
</dbReference>
<dbReference type="GeneID" id="17270859"/>
<feature type="region of interest" description="Disordered" evidence="1">
    <location>
        <begin position="200"/>
        <end position="240"/>
    </location>
</feature>